<dbReference type="PANTHER" id="PTHR38690:SF1">
    <property type="entry name" value="PROTEASE"/>
    <property type="match status" value="1"/>
</dbReference>
<feature type="transmembrane region" description="Helical" evidence="1">
    <location>
        <begin position="12"/>
        <end position="33"/>
    </location>
</feature>
<dbReference type="PANTHER" id="PTHR38690">
    <property type="entry name" value="PROTEASE-RELATED"/>
    <property type="match status" value="1"/>
</dbReference>
<keyword evidence="4" id="KW-1185">Reference proteome</keyword>
<name>A0A370CKE0_9COXI</name>
<protein>
    <recommendedName>
        <fullName evidence="2">YhdP central domain-containing protein</fullName>
    </recommendedName>
</protein>
<dbReference type="EMBL" id="NMOS02000002">
    <property type="protein sequence ID" value="RDH40980.1"/>
    <property type="molecule type" value="Genomic_DNA"/>
</dbReference>
<evidence type="ECO:0000313" key="4">
    <source>
        <dbReference type="Proteomes" id="UP000226429"/>
    </source>
</evidence>
<dbReference type="InterPro" id="IPR025263">
    <property type="entry name" value="YhdP_central"/>
</dbReference>
<keyword evidence="1" id="KW-0812">Transmembrane</keyword>
<dbReference type="Pfam" id="PF13116">
    <property type="entry name" value="YhdP"/>
    <property type="match status" value="2"/>
</dbReference>
<evidence type="ECO:0000256" key="1">
    <source>
        <dbReference type="SAM" id="Phobius"/>
    </source>
</evidence>
<accession>A0A370CKE0</accession>
<gene>
    <name evidence="3" type="ORF">CFE62_001055</name>
</gene>
<feature type="domain" description="YhdP central" evidence="2">
    <location>
        <begin position="308"/>
        <end position="663"/>
    </location>
</feature>
<dbReference type="AlphaFoldDB" id="A0A370CKE0"/>
<comment type="caution">
    <text evidence="3">The sequence shown here is derived from an EMBL/GenBank/DDBJ whole genome shotgun (WGS) entry which is preliminary data.</text>
</comment>
<organism evidence="3 4">
    <name type="scientific">Candidatus Aquirickettsiella gammari</name>
    <dbReference type="NCBI Taxonomy" id="2016198"/>
    <lineage>
        <taxon>Bacteria</taxon>
        <taxon>Pseudomonadati</taxon>
        <taxon>Pseudomonadota</taxon>
        <taxon>Gammaproteobacteria</taxon>
        <taxon>Legionellales</taxon>
        <taxon>Coxiellaceae</taxon>
        <taxon>Candidatus Aquirickettsiella</taxon>
    </lineage>
</organism>
<keyword evidence="1" id="KW-0472">Membrane</keyword>
<sequence>MKYLLSSLSRLLIVFLASSIVFFALVVLIGRILTPYLNKQAQTIEHIAGNLLHKPVQINQFSVVWQGLTPVFQGSHVVIWDDARTHPLLDIKQLNIGIDIFNSLLTGRVKLGKINISGVALIAHQTNDNQLVFTGISTLFNQSSATNLNGSNELMGWLLAEPQLSLENISLKFYPKSGLEWPLMQINLILKNNGDRHRLSGTLRLLEEKYSELIFKTDLRGSPSLSQNRLNGRIYLQGRDISLDRWLHQWQQIISTQNARTNFRIWADWQQDHFTHIQSLFFNRQVFSLKIGERPPITFSPFLGHVLWQTATNTNWTIDANVQNFGSLPWQKIPGIKGLDAYLHLTNTSGSLIARSSDLNLDFKELFKAPLHLDSLSSQVNWQQKGGEYSIQVAKFEANNQDGSVNAQAGFLIPNDRINSQISLLARVKTLHPENIGYYLPQTLLGPDLIHWLGHSIIQGSGIGSMVLQGPINQFPFDKDNGTFLIDTQIKNAILNYQTGWPSAQQIDGELIFSGRQMQILVDTARIFATTIKDVKVSIPLIKKQLQAVLHIATSTINTRLETGRAFLRATPLAKGVLSQLSSLILTGPLQLSFQLSIPLESGKEKLKLLGEANIENAKLRTLTHNIQLDDLKGPFSFTQDGISAPKLTAVLWGKPIELAIRSVPTIQLTIHYNDLQTNLQPKKNGWLFGINNKNIKGTVLIPNDNQRALQANFDTIYLDSSITSNDVNTWDLKQIPKIELNAREVRYQNINFGAVHLRLRPILGGVLVRELQAGNANYHLMASGAWHTDTKSTELRGQLDSPNLSNFLRSLGLPASLIAEQTHIRFNLNWPGAPYNVSLAQLRGNFSFNATKGQIVDLGSSAEAKLSFGRLLTSLSIQSLTRRLQLDFSDLQAKGFDFASLQGNFSLRNGNAVTRDTNIEGTVAAIAITGRIGILHKDYDLLIKVVPHFTSSLPVIIGLAGGPVAGIVAWAANAILGSTVQKIAETSYHITGSWSKPEVVKTST</sequence>
<keyword evidence="1" id="KW-1133">Transmembrane helix</keyword>
<dbReference type="InterPro" id="IPR011836">
    <property type="entry name" value="YhdP"/>
</dbReference>
<feature type="domain" description="YhdP central" evidence="2">
    <location>
        <begin position="667"/>
        <end position="1000"/>
    </location>
</feature>
<reference evidence="3 4" key="2">
    <citation type="journal article" date="2018" name="J. Invertebr. Pathol.">
        <title>'Candidatus Aquirickettsiella gammari' (Gammaproteobacteria: Legionellales: Coxiellaceae): A bacterial pathogen of the freshwater crustacean Gammarus fossarum (Malacostraca: Amphipoda).</title>
        <authorList>
            <person name="Bojko J."/>
            <person name="Dunn A.M."/>
            <person name="Stebbing P.D."/>
            <person name="van Aerle R."/>
            <person name="Bacela-Spychalska K."/>
            <person name="Bean T.P."/>
            <person name="Urrutia A."/>
            <person name="Stentiford G.D."/>
        </authorList>
    </citation>
    <scope>NUCLEOTIDE SEQUENCE [LARGE SCALE GENOMIC DNA]</scope>
    <source>
        <strain evidence="3">RA15029</strain>
    </source>
</reference>
<dbReference type="Proteomes" id="UP000226429">
    <property type="component" value="Unassembled WGS sequence"/>
</dbReference>
<reference evidence="3 4" key="1">
    <citation type="journal article" date="2017" name="Int. J. Syst. Evol. Microbiol.">
        <title>Aquarickettsiella crustaci n. gen. n. sp. (Gammaproteobacteria: Legionellales: Coxiellaceae); a bacterial pathogen of the freshwater crustacean: Gammarus fossarum (Malacostraca: Amphipoda).</title>
        <authorList>
            <person name="Bojko J."/>
            <person name="Dunn A.M."/>
            <person name="Stebbing P.D."/>
            <person name="Van Aerle R."/>
            <person name="Bacela-Spychalska K."/>
            <person name="Bean T.P."/>
            <person name="Stentiford G.D."/>
        </authorList>
    </citation>
    <scope>NUCLEOTIDE SEQUENCE [LARGE SCALE GENOMIC DNA]</scope>
    <source>
        <strain evidence="3">RA15029</strain>
    </source>
</reference>
<proteinExistence type="predicted"/>
<evidence type="ECO:0000313" key="3">
    <source>
        <dbReference type="EMBL" id="RDH40980.1"/>
    </source>
</evidence>
<evidence type="ECO:0000259" key="2">
    <source>
        <dbReference type="Pfam" id="PF13116"/>
    </source>
</evidence>